<protein>
    <submittedName>
        <fullName evidence="1">Uncharacterized protein</fullName>
    </submittedName>
</protein>
<accession>A0ABN8AK20</accession>
<sequence length="58" mass="6741">MTYRSTAHAIMELSKEIEKFAAEDNIEMFPWRDEISLDLGALGQYMIDRKEELGFEGL</sequence>
<organism evidence="1 2">
    <name type="scientific">Candidatus Nitrotoga arctica</name>
    <dbReference type="NCBI Taxonomy" id="453162"/>
    <lineage>
        <taxon>Bacteria</taxon>
        <taxon>Pseudomonadati</taxon>
        <taxon>Pseudomonadota</taxon>
        <taxon>Betaproteobacteria</taxon>
        <taxon>Nitrosomonadales</taxon>
        <taxon>Gallionellaceae</taxon>
        <taxon>Candidatus Nitrotoga</taxon>
    </lineage>
</organism>
<name>A0ABN8AK20_9PROT</name>
<evidence type="ECO:0000313" key="2">
    <source>
        <dbReference type="Proteomes" id="UP000839052"/>
    </source>
</evidence>
<dbReference type="Proteomes" id="UP000839052">
    <property type="component" value="Chromosome"/>
</dbReference>
<evidence type="ECO:0000313" key="1">
    <source>
        <dbReference type="EMBL" id="CAG9933076.1"/>
    </source>
</evidence>
<reference evidence="1 2" key="1">
    <citation type="submission" date="2021-10" db="EMBL/GenBank/DDBJ databases">
        <authorList>
            <person name="Koch H."/>
        </authorList>
    </citation>
    <scope>NUCLEOTIDE SEQUENCE [LARGE SCALE GENOMIC DNA]</scope>
    <source>
        <strain evidence="1">6680</strain>
    </source>
</reference>
<dbReference type="EMBL" id="OU912926">
    <property type="protein sequence ID" value="CAG9933076.1"/>
    <property type="molecule type" value="Genomic_DNA"/>
</dbReference>
<dbReference type="RefSeq" id="WP_239796914.1">
    <property type="nucleotide sequence ID" value="NZ_OU912926.1"/>
</dbReference>
<keyword evidence="2" id="KW-1185">Reference proteome</keyword>
<proteinExistence type="predicted"/>
<gene>
    <name evidence="1" type="ORF">NTG6680_1827</name>
</gene>